<dbReference type="AlphaFoldDB" id="A0A2A5JSA3"/>
<sequence>MNCLCDNTSPMIYTEAEGHCGYQCSTCDMLWLPRKFVESIQHTYRFSYTDFLAARTPAEEMTAQSCPDDGNQLKGYTLASAAFRECTCCAGVWFEAGELQSLLQNYPRISTEVDALNKLDFLNFINFLS</sequence>
<feature type="domain" description="Transcription factor zinc-finger" evidence="1">
    <location>
        <begin position="66"/>
        <end position="104"/>
    </location>
</feature>
<organism evidence="2 3">
    <name type="scientific">Pseudoalteromonas piscicida</name>
    <dbReference type="NCBI Taxonomy" id="43662"/>
    <lineage>
        <taxon>Bacteria</taxon>
        <taxon>Pseudomonadati</taxon>
        <taxon>Pseudomonadota</taxon>
        <taxon>Gammaproteobacteria</taxon>
        <taxon>Alteromonadales</taxon>
        <taxon>Pseudoalteromonadaceae</taxon>
        <taxon>Pseudoalteromonas</taxon>
    </lineage>
</organism>
<comment type="caution">
    <text evidence="2">The sequence shown here is derived from an EMBL/GenBank/DDBJ whole genome shotgun (WGS) entry which is preliminary data.</text>
</comment>
<reference evidence="3" key="1">
    <citation type="journal article" date="2019" name="Genome Announc.">
        <title>Draft Genome Sequence of Pseudoalteromonas piscicida Strain 36Y ROTHPW, an Hypersaline Seawater Isolate from the South Coast of Sonora, Mexico.</title>
        <authorList>
            <person name="Sanchez-Diaz R."/>
            <person name="Molina-Garza Z.J."/>
            <person name="Cruz-Suarez L.E."/>
            <person name="Selvin J."/>
            <person name="Kiran G.S."/>
            <person name="Ibarra-Gamez J.C."/>
            <person name="Gomez-Gil B."/>
            <person name="Galaviz-Silva L."/>
        </authorList>
    </citation>
    <scope>NUCLEOTIDE SEQUENCE [LARGE SCALE GENOMIC DNA]</scope>
    <source>
        <strain evidence="3">36Y_RITHPW</strain>
    </source>
</reference>
<dbReference type="RefSeq" id="WP_099641577.1">
    <property type="nucleotide sequence ID" value="NZ_NKHF01000036.1"/>
</dbReference>
<dbReference type="Proteomes" id="UP000228621">
    <property type="component" value="Unassembled WGS sequence"/>
</dbReference>
<dbReference type="OrthoDB" id="6293717at2"/>
<dbReference type="Pfam" id="PF13453">
    <property type="entry name" value="Zn_ribbon_TFIIB"/>
    <property type="match status" value="1"/>
</dbReference>
<evidence type="ECO:0000259" key="1">
    <source>
        <dbReference type="Pfam" id="PF13453"/>
    </source>
</evidence>
<dbReference type="InterPro" id="IPR027392">
    <property type="entry name" value="TF_Znf"/>
</dbReference>
<protein>
    <recommendedName>
        <fullName evidence="1">Transcription factor zinc-finger domain-containing protein</fullName>
    </recommendedName>
</protein>
<dbReference type="EMBL" id="NKHF01000036">
    <property type="protein sequence ID" value="PCK32267.1"/>
    <property type="molecule type" value="Genomic_DNA"/>
</dbReference>
<evidence type="ECO:0000313" key="3">
    <source>
        <dbReference type="Proteomes" id="UP000228621"/>
    </source>
</evidence>
<keyword evidence="3" id="KW-1185">Reference proteome</keyword>
<accession>A0A2A5JSA3</accession>
<name>A0A2A5JSA3_PSEO7</name>
<proteinExistence type="predicted"/>
<gene>
    <name evidence="2" type="ORF">CEX98_08020</name>
</gene>
<evidence type="ECO:0000313" key="2">
    <source>
        <dbReference type="EMBL" id="PCK32267.1"/>
    </source>
</evidence>